<dbReference type="Pfam" id="PF15914">
    <property type="entry name" value="FAM193_C"/>
    <property type="match status" value="1"/>
</dbReference>
<feature type="coiled-coil region" evidence="4">
    <location>
        <begin position="608"/>
        <end position="687"/>
    </location>
</feature>
<keyword evidence="3 4" id="KW-0175">Coiled coil</keyword>
<name>A0ABD1EJF1_HYPHA</name>
<feature type="compositionally biased region" description="Basic residues" evidence="5">
    <location>
        <begin position="891"/>
        <end position="900"/>
    </location>
</feature>
<comment type="caution">
    <text evidence="7">The sequence shown here is derived from an EMBL/GenBank/DDBJ whole genome shotgun (WGS) entry which is preliminary data.</text>
</comment>
<proteinExistence type="inferred from homology"/>
<comment type="similarity">
    <text evidence="1">Belongs to the FAM193 family.</text>
</comment>
<accession>A0ABD1EJF1</accession>
<evidence type="ECO:0000313" key="7">
    <source>
        <dbReference type="EMBL" id="KAL1493316.1"/>
    </source>
</evidence>
<protein>
    <recommendedName>
        <fullName evidence="6">FAM193 C-terminal domain-containing protein</fullName>
    </recommendedName>
</protein>
<keyword evidence="2" id="KW-0597">Phosphoprotein</keyword>
<gene>
    <name evidence="7" type="ORF">ABEB36_011394</name>
</gene>
<evidence type="ECO:0000256" key="1">
    <source>
        <dbReference type="ARBA" id="ARBA00009689"/>
    </source>
</evidence>
<feature type="compositionally biased region" description="Pro residues" evidence="5">
    <location>
        <begin position="568"/>
        <end position="580"/>
    </location>
</feature>
<evidence type="ECO:0000256" key="3">
    <source>
        <dbReference type="ARBA" id="ARBA00023054"/>
    </source>
</evidence>
<dbReference type="PANTHER" id="PTHR15109:SF4">
    <property type="entry name" value="FAM193 C-TERMINAL DOMAIN-CONTAINING PROTEIN"/>
    <property type="match status" value="1"/>
</dbReference>
<feature type="region of interest" description="Disordered" evidence="5">
    <location>
        <begin position="539"/>
        <end position="587"/>
    </location>
</feature>
<dbReference type="InterPro" id="IPR029717">
    <property type="entry name" value="FAM193"/>
</dbReference>
<dbReference type="Proteomes" id="UP001566132">
    <property type="component" value="Unassembled WGS sequence"/>
</dbReference>
<dbReference type="AlphaFoldDB" id="A0ABD1EJF1"/>
<evidence type="ECO:0000256" key="4">
    <source>
        <dbReference type="SAM" id="Coils"/>
    </source>
</evidence>
<feature type="region of interest" description="Disordered" evidence="5">
    <location>
        <begin position="746"/>
        <end position="779"/>
    </location>
</feature>
<feature type="compositionally biased region" description="Basic and acidic residues" evidence="5">
    <location>
        <begin position="746"/>
        <end position="761"/>
    </location>
</feature>
<evidence type="ECO:0000259" key="6">
    <source>
        <dbReference type="Pfam" id="PF15914"/>
    </source>
</evidence>
<dbReference type="InterPro" id="IPR031802">
    <property type="entry name" value="FAM193_C"/>
</dbReference>
<sequence length="1115" mass="129311">MDRLADLLRFIDLMVRQTCRRAHYDYLTRPKGAKDDKDSIYSIYHLKKVYDKPREYVYQLVKNPQNTLKGVRVENGAQKKDSKFTKIEQKMLLDFVKKVHFQAPKLHFIWIDLQHYLFYVYRNFTCQSPKPPTETLSAYFICEMRERVNCLRLEDESQVWLRIFSLLREYCIFAQWHYSQNDKEEALKKFFAYYEAMLTAAKTLIPVFSDFERDIIYKNYKVCWIDFNTFIFIEFFYESNRVRVKIDDCLKTKKSPGDDPQMFVAMNKLKKTWAEHTHRISMINQERKLPENTQDGIREKRALAAHKKLLSATFWVERTKESKKIIDLDRIDDNLFDLMKDKHFYPEGPGLNRNGQCICEECLIAKYKNFLDSQDDFSYISTSERTIYCRKCKTILNLDQYQRHINNHVEGLTKDSRKLSQTIFEKIDLLKLKNSPQLNELWTEKLKENSSNKPQSHITAKKLAETELMLREIKNNGHRPTKSYSNNNNNNNNFNTNLTLACKTHSELPVKKCTCTYCEIFGFQKMIEPRDKLRVRLYRRKESRKENDNNQKPLEKDDNTNKMESRVPLPPSPSIIPVTPPDLKGHPLRKIRDIRGLLNYIEGNSDKNKEELAQKKAAKKARQREKREQEKLQAELEALEELEELVRKEEECKKELQREKEELEKQRKIEEAKLKKMLKKQRQAQKRQELAIQKNTIEETIPAMVTIKRIPGGENGIPSVTITLKGCTPDQDKLLTTLVEEPKIVENNGKAKSDPLIESKSGKKKRNKQKDSGTAQSITKEPKVIAKDVKVILAVDKMATTPKVQESIQQPKESKKEQEACNNEITALGNLRLPPGITITKVDGPVTNKTYLTSDTSNGSSVLGKSGVIVVDTEKLIQKTETEVTKVPSKSSRKKKKKNKSKIENEGNESKPKMVTLRNPMFHQFQNQNIIKTPLPVDESAPAAIFTSENGIVTIRSSRLQQSLENGGKPLGLPLMPEMFSQIPNFHNPNATTKEKRVSTIDAQEILSGLPGIEITKIDKNNEKIHDADIDNTCHDAQVSIIPSNGTGFELEYEKDDDWLYDSVFKPRDVLEDDMDDEELELEAFKRFCQQSVPPKEKKVAHFNVADIILKKKLA</sequence>
<evidence type="ECO:0000256" key="2">
    <source>
        <dbReference type="ARBA" id="ARBA00022553"/>
    </source>
</evidence>
<feature type="compositionally biased region" description="Basic and acidic residues" evidence="5">
    <location>
        <begin position="543"/>
        <end position="565"/>
    </location>
</feature>
<keyword evidence="8" id="KW-1185">Reference proteome</keyword>
<organism evidence="7 8">
    <name type="scientific">Hypothenemus hampei</name>
    <name type="common">Coffee berry borer</name>
    <dbReference type="NCBI Taxonomy" id="57062"/>
    <lineage>
        <taxon>Eukaryota</taxon>
        <taxon>Metazoa</taxon>
        <taxon>Ecdysozoa</taxon>
        <taxon>Arthropoda</taxon>
        <taxon>Hexapoda</taxon>
        <taxon>Insecta</taxon>
        <taxon>Pterygota</taxon>
        <taxon>Neoptera</taxon>
        <taxon>Endopterygota</taxon>
        <taxon>Coleoptera</taxon>
        <taxon>Polyphaga</taxon>
        <taxon>Cucujiformia</taxon>
        <taxon>Curculionidae</taxon>
        <taxon>Scolytinae</taxon>
        <taxon>Hypothenemus</taxon>
    </lineage>
</organism>
<feature type="compositionally biased region" description="Basic and acidic residues" evidence="5">
    <location>
        <begin position="901"/>
        <end position="912"/>
    </location>
</feature>
<evidence type="ECO:0000313" key="8">
    <source>
        <dbReference type="Proteomes" id="UP001566132"/>
    </source>
</evidence>
<feature type="domain" description="FAM193 C-terminal" evidence="6">
    <location>
        <begin position="1062"/>
        <end position="1113"/>
    </location>
</feature>
<dbReference type="EMBL" id="JBDJPC010000008">
    <property type="protein sequence ID" value="KAL1493316.1"/>
    <property type="molecule type" value="Genomic_DNA"/>
</dbReference>
<dbReference type="PANTHER" id="PTHR15109">
    <property type="entry name" value="AGAP004327-PA"/>
    <property type="match status" value="1"/>
</dbReference>
<evidence type="ECO:0000256" key="5">
    <source>
        <dbReference type="SAM" id="MobiDB-lite"/>
    </source>
</evidence>
<reference evidence="7 8" key="1">
    <citation type="submission" date="2024-05" db="EMBL/GenBank/DDBJ databases">
        <title>Genetic variation in Jamaican populations of the coffee berry borer (Hypothenemus hampei).</title>
        <authorList>
            <person name="Errbii M."/>
            <person name="Myrie A."/>
        </authorList>
    </citation>
    <scope>NUCLEOTIDE SEQUENCE [LARGE SCALE GENOMIC DNA]</scope>
    <source>
        <strain evidence="7">JA-Hopewell-2020-01-JO</strain>
        <tissue evidence="7">Whole body</tissue>
    </source>
</reference>
<feature type="region of interest" description="Disordered" evidence="5">
    <location>
        <begin position="884"/>
        <end position="913"/>
    </location>
</feature>